<dbReference type="EC" id="2.3.1.57" evidence="3"/>
<dbReference type="PROSITE" id="PS51186">
    <property type="entry name" value="GNAT"/>
    <property type="match status" value="1"/>
</dbReference>
<dbReference type="InterPro" id="IPR000182">
    <property type="entry name" value="GNAT_dom"/>
</dbReference>
<gene>
    <name evidence="3" type="primary">speG_2</name>
    <name evidence="3" type="ORF">SAMEA2297795_02185</name>
    <name evidence="2" type="ORF">SAMEA2297796_01968</name>
</gene>
<sequence>MKEIMLVNENIKLRDAIDDDVKEYLKIPFNKELLEMYGSNMKPNTEKSLDKARLLVHEIKAAPYEWAIEYEGKFIGQVRLTIDNENNKAKFAIGIFNSQNWNKGIGTKVSNAVLNFGFTELNLHRIYLKVLAYNKRAIKSYENVGFKIEGEEREGTFINGKYETDIHMSILKSEYEQSNE</sequence>
<dbReference type="Gene3D" id="3.40.630.30">
    <property type="match status" value="1"/>
</dbReference>
<evidence type="ECO:0000259" key="1">
    <source>
        <dbReference type="PROSITE" id="PS51186"/>
    </source>
</evidence>
<keyword evidence="3" id="KW-0808">Transferase</keyword>
<dbReference type="GO" id="GO:0004145">
    <property type="term" value="F:diamine N-acetyltransferase activity"/>
    <property type="evidence" value="ECO:0007669"/>
    <property type="project" value="UniProtKB-EC"/>
</dbReference>
<dbReference type="RefSeq" id="WP_069996145.1">
    <property type="nucleotide sequence ID" value="NZ_FMPG01000012.1"/>
</dbReference>
<protein>
    <submittedName>
        <fullName evidence="3">Aminoglycoside N(6')-acetyltransferase</fullName>
        <ecNumber evidence="3">2.3.1.57</ecNumber>
    </submittedName>
</protein>
<dbReference type="Pfam" id="PF13302">
    <property type="entry name" value="Acetyltransf_3"/>
    <property type="match status" value="1"/>
</dbReference>
<reference evidence="2 4" key="1">
    <citation type="submission" date="2016-09" db="EMBL/GenBank/DDBJ databases">
        <authorList>
            <consortium name="Pathogen Informatics"/>
            <person name="Sun Q."/>
            <person name="Inoue M."/>
        </authorList>
    </citation>
    <scope>NUCLEOTIDE SEQUENCE [LARGE SCALE GENOMIC DNA]</scope>
    <source>
        <strain evidence="2 4">82C</strain>
    </source>
</reference>
<name>A0A1D4Q4N2_9STAP</name>
<evidence type="ECO:0000313" key="5">
    <source>
        <dbReference type="Proteomes" id="UP000095768"/>
    </source>
</evidence>
<dbReference type="Proteomes" id="UP000095768">
    <property type="component" value="Unassembled WGS sequence"/>
</dbReference>
<dbReference type="OrthoDB" id="9795206at2"/>
<evidence type="ECO:0000313" key="4">
    <source>
        <dbReference type="Proteomes" id="UP000095412"/>
    </source>
</evidence>
<evidence type="ECO:0000313" key="2">
    <source>
        <dbReference type="EMBL" id="SCT22783.1"/>
    </source>
</evidence>
<dbReference type="EMBL" id="FMPG01000012">
    <property type="protein sequence ID" value="SCT30156.1"/>
    <property type="molecule type" value="Genomic_DNA"/>
</dbReference>
<dbReference type="PANTHER" id="PTHR43415:SF3">
    <property type="entry name" value="GNAT-FAMILY ACETYLTRANSFERASE"/>
    <property type="match status" value="1"/>
</dbReference>
<dbReference type="EMBL" id="FMPI01000016">
    <property type="protein sequence ID" value="SCT22783.1"/>
    <property type="molecule type" value="Genomic_DNA"/>
</dbReference>
<dbReference type="SUPFAM" id="SSF55729">
    <property type="entry name" value="Acyl-CoA N-acyltransferases (Nat)"/>
    <property type="match status" value="1"/>
</dbReference>
<proteinExistence type="predicted"/>
<organism evidence="3 5">
    <name type="scientific">Staphylococcus caeli</name>
    <dbReference type="NCBI Taxonomy" id="2201815"/>
    <lineage>
        <taxon>Bacteria</taxon>
        <taxon>Bacillati</taxon>
        <taxon>Bacillota</taxon>
        <taxon>Bacilli</taxon>
        <taxon>Bacillales</taxon>
        <taxon>Staphylococcaceae</taxon>
        <taxon>Staphylococcus</taxon>
    </lineage>
</organism>
<dbReference type="PANTHER" id="PTHR43415">
    <property type="entry name" value="SPERMIDINE N(1)-ACETYLTRANSFERASE"/>
    <property type="match status" value="1"/>
</dbReference>
<keyword evidence="4" id="KW-1185">Reference proteome</keyword>
<dbReference type="Proteomes" id="UP000095412">
    <property type="component" value="Unassembled WGS sequence"/>
</dbReference>
<evidence type="ECO:0000313" key="3">
    <source>
        <dbReference type="EMBL" id="SCT30156.1"/>
    </source>
</evidence>
<reference evidence="3 5" key="2">
    <citation type="submission" date="2016-09" db="EMBL/GenBank/DDBJ databases">
        <authorList>
            <consortium name="Pathogen Informatics"/>
        </authorList>
    </citation>
    <scope>NUCLEOTIDE SEQUENCE [LARGE SCALE GENOMIC DNA]</scope>
    <source>
        <strain evidence="3 5">82B</strain>
    </source>
</reference>
<feature type="domain" description="N-acetyltransferase" evidence="1">
    <location>
        <begin position="11"/>
        <end position="173"/>
    </location>
</feature>
<dbReference type="InterPro" id="IPR016181">
    <property type="entry name" value="Acyl_CoA_acyltransferase"/>
</dbReference>
<keyword evidence="3" id="KW-0012">Acyltransferase</keyword>
<dbReference type="AlphaFoldDB" id="A0A1D4Q4N2"/>
<accession>A0A1D4Q4N2</accession>